<dbReference type="GO" id="GO:0016757">
    <property type="term" value="F:glycosyltransferase activity"/>
    <property type="evidence" value="ECO:0007669"/>
    <property type="project" value="UniProtKB-KW"/>
</dbReference>
<dbReference type="Gene3D" id="3.90.550.10">
    <property type="entry name" value="Spore Coat Polysaccharide Biosynthesis Protein SpsA, Chain A"/>
    <property type="match status" value="1"/>
</dbReference>
<feature type="domain" description="Glycosyltransferase 2-like" evidence="3">
    <location>
        <begin position="5"/>
        <end position="120"/>
    </location>
</feature>
<keyword evidence="2" id="KW-0808">Transferase</keyword>
<evidence type="ECO:0000259" key="3">
    <source>
        <dbReference type="Pfam" id="PF00535"/>
    </source>
</evidence>
<dbReference type="PANTHER" id="PTHR22916">
    <property type="entry name" value="GLYCOSYLTRANSFERASE"/>
    <property type="match status" value="1"/>
</dbReference>
<proteinExistence type="predicted"/>
<dbReference type="Pfam" id="PF00535">
    <property type="entry name" value="Glycos_transf_2"/>
    <property type="match status" value="1"/>
</dbReference>
<organism evidence="4 5">
    <name type="scientific">Varibaculum cambriense</name>
    <dbReference type="NCBI Taxonomy" id="184870"/>
    <lineage>
        <taxon>Bacteria</taxon>
        <taxon>Bacillati</taxon>
        <taxon>Actinomycetota</taxon>
        <taxon>Actinomycetes</taxon>
        <taxon>Actinomycetales</taxon>
        <taxon>Actinomycetaceae</taxon>
        <taxon>Varibaculum</taxon>
    </lineage>
</organism>
<dbReference type="AlphaFoldDB" id="A0AAJ1BBV2"/>
<evidence type="ECO:0000256" key="2">
    <source>
        <dbReference type="ARBA" id="ARBA00022679"/>
    </source>
</evidence>
<protein>
    <submittedName>
        <fullName evidence="4">Glycosyltransferase family 2 protein</fullName>
    </submittedName>
</protein>
<dbReference type="CDD" id="cd00761">
    <property type="entry name" value="Glyco_tranf_GTA_type"/>
    <property type="match status" value="1"/>
</dbReference>
<dbReference type="Proteomes" id="UP001200537">
    <property type="component" value="Unassembled WGS sequence"/>
</dbReference>
<keyword evidence="1" id="KW-0328">Glycosyltransferase</keyword>
<dbReference type="SUPFAM" id="SSF53448">
    <property type="entry name" value="Nucleotide-diphospho-sugar transferases"/>
    <property type="match status" value="1"/>
</dbReference>
<gene>
    <name evidence="4" type="ORF">L0M99_05935</name>
</gene>
<sequence>MPRISVIVPVYNVEKYLPRCLESIRKQDFSDLEIICINDGSSDASSSLLEISAQLDPRITVINQPNSGVSAARNRGLDTATGEIIMFVDADDFLVPGACKVVAQAFANNKPDILTFGASGITFGQPSPWLRNALSPKQSVAHGFDKNLFKKARERPYIWLSAFSRSFIDKHSLRFDEELAIGEDQLFYLDAYARAELTVTIEKTLYTYRAERTGSAMFWQIQDASEMFEKHLLLAKKVFQHWNQMGLFSQYKAELLGWFLGFVSYDAFHAKNSVEALQKLREMVYKNFGNPTKLSLDMPSRMALRNLRDPKDPLRYLRNLAVLAARIKENPATNTLLAVDKFGKLAPIHLLRAIAKRIIPASSLTQYWRIIGAHDTTYNAIEDAQAYIRLINESSLTKSRGLTPPKEEYDCS</sequence>
<evidence type="ECO:0000313" key="5">
    <source>
        <dbReference type="Proteomes" id="UP001200537"/>
    </source>
</evidence>
<dbReference type="PANTHER" id="PTHR22916:SF51">
    <property type="entry name" value="GLYCOSYLTRANSFERASE EPSH-RELATED"/>
    <property type="match status" value="1"/>
</dbReference>
<evidence type="ECO:0000313" key="4">
    <source>
        <dbReference type="EMBL" id="MCG4618030.1"/>
    </source>
</evidence>
<evidence type="ECO:0000256" key="1">
    <source>
        <dbReference type="ARBA" id="ARBA00022676"/>
    </source>
</evidence>
<reference evidence="4" key="1">
    <citation type="submission" date="2022-01" db="EMBL/GenBank/DDBJ databases">
        <title>Collection of gut derived symbiotic bacterial strains cultured from healthy donors.</title>
        <authorList>
            <person name="Lin H."/>
            <person name="Kohout C."/>
            <person name="Waligurski E."/>
            <person name="Pamer E.G."/>
        </authorList>
    </citation>
    <scope>NUCLEOTIDE SEQUENCE</scope>
    <source>
        <strain evidence="4">DFI.7.46</strain>
    </source>
</reference>
<dbReference type="RefSeq" id="WP_024059706.1">
    <property type="nucleotide sequence ID" value="NZ_JAGZVZ010000002.1"/>
</dbReference>
<dbReference type="InterPro" id="IPR029044">
    <property type="entry name" value="Nucleotide-diphossugar_trans"/>
</dbReference>
<dbReference type="EMBL" id="JAKNHJ010000010">
    <property type="protein sequence ID" value="MCG4618030.1"/>
    <property type="molecule type" value="Genomic_DNA"/>
</dbReference>
<name>A0AAJ1BBV2_9ACTO</name>
<comment type="caution">
    <text evidence="4">The sequence shown here is derived from an EMBL/GenBank/DDBJ whole genome shotgun (WGS) entry which is preliminary data.</text>
</comment>
<dbReference type="InterPro" id="IPR001173">
    <property type="entry name" value="Glyco_trans_2-like"/>
</dbReference>
<accession>A0AAJ1BBV2</accession>